<sequence>MSSLTLLGTGTCQIEYERRASSVLLELEQTHILFDCGHGIVQRLLEVGLPHHQLSHVILSHFHPDHVSDLIPSCRLVPGHNAIRAPPICISMDLQGSSS</sequence>
<gene>
    <name evidence="1" type="ORF">KDK_36160</name>
</gene>
<reference evidence="2" key="1">
    <citation type="submission" date="2018-12" db="EMBL/GenBank/DDBJ databases">
        <title>Tengunoibacter tsumagoiensis gen. nov., sp. nov., Dictyobacter kobayashii sp. nov., D. alpinus sp. nov., and D. joshuensis sp. nov. and description of Dictyobacteraceae fam. nov. within the order Ktedonobacterales isolated from Tengu-no-mugimeshi.</title>
        <authorList>
            <person name="Wang C.M."/>
            <person name="Zheng Y."/>
            <person name="Sakai Y."/>
            <person name="Toyoda A."/>
            <person name="Minakuchi Y."/>
            <person name="Abe K."/>
            <person name="Yokota A."/>
            <person name="Yabe S."/>
        </authorList>
    </citation>
    <scope>NUCLEOTIDE SEQUENCE [LARGE SCALE GENOMIC DNA]</scope>
    <source>
        <strain evidence="2">Uno11</strain>
    </source>
</reference>
<name>A0A402AL08_9CHLR</name>
<comment type="caution">
    <text evidence="1">The sequence shown here is derived from an EMBL/GenBank/DDBJ whole genome shotgun (WGS) entry which is preliminary data.</text>
</comment>
<evidence type="ECO:0000313" key="2">
    <source>
        <dbReference type="Proteomes" id="UP000287188"/>
    </source>
</evidence>
<dbReference type="AlphaFoldDB" id="A0A402AL08"/>
<dbReference type="InterPro" id="IPR036866">
    <property type="entry name" value="RibonucZ/Hydroxyglut_hydro"/>
</dbReference>
<keyword evidence="2" id="KW-1185">Reference proteome</keyword>
<dbReference type="Gene3D" id="3.60.15.10">
    <property type="entry name" value="Ribonuclease Z/Hydroxyacylglutathione hydrolase-like"/>
    <property type="match status" value="1"/>
</dbReference>
<proteinExistence type="predicted"/>
<dbReference type="Pfam" id="PF23023">
    <property type="entry name" value="Anti-Pycsar_Apyc1"/>
    <property type="match status" value="1"/>
</dbReference>
<organism evidence="1 2">
    <name type="scientific">Dictyobacter kobayashii</name>
    <dbReference type="NCBI Taxonomy" id="2014872"/>
    <lineage>
        <taxon>Bacteria</taxon>
        <taxon>Bacillati</taxon>
        <taxon>Chloroflexota</taxon>
        <taxon>Ktedonobacteria</taxon>
        <taxon>Ktedonobacterales</taxon>
        <taxon>Dictyobacteraceae</taxon>
        <taxon>Dictyobacter</taxon>
    </lineage>
</organism>
<protein>
    <submittedName>
        <fullName evidence="1">Uncharacterized protein</fullName>
    </submittedName>
</protein>
<dbReference type="OrthoDB" id="9800940at2"/>
<dbReference type="GO" id="GO:0042781">
    <property type="term" value="F:3'-tRNA processing endoribonuclease activity"/>
    <property type="evidence" value="ECO:0007669"/>
    <property type="project" value="TreeGrafter"/>
</dbReference>
<dbReference type="PANTHER" id="PTHR46018">
    <property type="entry name" value="ZINC PHOSPHODIESTERASE ELAC PROTEIN 1"/>
    <property type="match status" value="1"/>
</dbReference>
<evidence type="ECO:0000313" key="1">
    <source>
        <dbReference type="EMBL" id="GCE19816.1"/>
    </source>
</evidence>
<accession>A0A402AL08</accession>
<dbReference type="RefSeq" id="WP_126551627.1">
    <property type="nucleotide sequence ID" value="NZ_BIFS01000001.1"/>
</dbReference>
<dbReference type="SUPFAM" id="SSF56281">
    <property type="entry name" value="Metallo-hydrolase/oxidoreductase"/>
    <property type="match status" value="1"/>
</dbReference>
<dbReference type="PANTHER" id="PTHR46018:SF3">
    <property type="entry name" value="ARYLSULFATASE"/>
    <property type="match status" value="1"/>
</dbReference>
<dbReference type="EMBL" id="BIFS01000001">
    <property type="protein sequence ID" value="GCE19816.1"/>
    <property type="molecule type" value="Genomic_DNA"/>
</dbReference>
<dbReference type="Proteomes" id="UP000287188">
    <property type="component" value="Unassembled WGS sequence"/>
</dbReference>